<dbReference type="InParanoid" id="A0A0D1XF57"/>
<keyword evidence="6" id="KW-1185">Reference proteome</keyword>
<evidence type="ECO:0000259" key="4">
    <source>
        <dbReference type="PROSITE" id="PS50048"/>
    </source>
</evidence>
<evidence type="ECO:0000256" key="1">
    <source>
        <dbReference type="ARBA" id="ARBA00004123"/>
    </source>
</evidence>
<dbReference type="GO" id="GO:0000981">
    <property type="term" value="F:DNA-binding transcription factor activity, RNA polymerase II-specific"/>
    <property type="evidence" value="ECO:0007669"/>
    <property type="project" value="InterPro"/>
</dbReference>
<organism evidence="5 6">
    <name type="scientific">Verruconis gallopava</name>
    <dbReference type="NCBI Taxonomy" id="253628"/>
    <lineage>
        <taxon>Eukaryota</taxon>
        <taxon>Fungi</taxon>
        <taxon>Dikarya</taxon>
        <taxon>Ascomycota</taxon>
        <taxon>Pezizomycotina</taxon>
        <taxon>Dothideomycetes</taxon>
        <taxon>Pleosporomycetidae</taxon>
        <taxon>Venturiales</taxon>
        <taxon>Sympoventuriaceae</taxon>
        <taxon>Verruconis</taxon>
    </lineage>
</organism>
<dbReference type="GeneID" id="27315574"/>
<comment type="subcellular location">
    <subcellularLocation>
        <location evidence="1">Nucleus</location>
    </subcellularLocation>
</comment>
<sequence>MDATSPPVPARKRTKSRNGCLRCKDKRRKCDEAKPECNECIRRSLPCPGYKKEIKWSLRHEKMLRREQPKSCVRRASSPERGLFDRATSAINQDVVAQPNYPDQRAGVTPGHNPATADAEEVGRIDEGALREFLLQCNAALNDQTSWMNPGPIAGQATVGEVETVASDSVDGTIIQKPSLACNASPILDLDGLDVQDTSLWQPPKLRDSIYEDVDDDEQVAVRQSLSTWRRKVSTAPNSLIDVTTFLVDHWFRDVCPQWSAFDSNLNPNRYHMSSIWTNSKAVLYSMKTMSATCLLDTLPHLKQEALSSARASVEAVSEDLDKLELKKTDEKLKVPLELCLALLCIGTTMCWLDTNLLGLAYWKEARRLRQFFHENYWLLDEEERQKLAFFENSCVYWDMLAAVVSNEEPDNANSEDIILGCSRPEPLVQPHPWTGVAYKQQRLLSRTIALCRRHRMKMRRLKAEGDTDPQPEAEDLMDAYILSNELENADIPSPQVVVDMGDRLSLPSHFSQLAIAFRLAALLQLHQTFQLDVGLYGDVGAQKRLVLKLAFELCAILEDIPVSSNTRCTQPILYITAASGLRFDHPPAEDVFAALTPEVLEVHRARKFILDRFASLQRSLPPKPIIVATELVQAIWRKYEEERDNTMKVHWIDVMIDEKKYTLFG</sequence>
<dbReference type="PROSITE" id="PS00463">
    <property type="entry name" value="ZN2_CY6_FUNGAL_1"/>
    <property type="match status" value="1"/>
</dbReference>
<dbReference type="PROSITE" id="PS50048">
    <property type="entry name" value="ZN2_CY6_FUNGAL_2"/>
    <property type="match status" value="1"/>
</dbReference>
<evidence type="ECO:0000256" key="2">
    <source>
        <dbReference type="ARBA" id="ARBA00023242"/>
    </source>
</evidence>
<dbReference type="PANTHER" id="PTHR37534:SF11">
    <property type="entry name" value="ZN(II)2CYS6 TRANSCRIPTION FACTOR (EUROFUNG)"/>
    <property type="match status" value="1"/>
</dbReference>
<dbReference type="RefSeq" id="XP_016210710.1">
    <property type="nucleotide sequence ID" value="XM_016361384.1"/>
</dbReference>
<dbReference type="SMART" id="SM00066">
    <property type="entry name" value="GAL4"/>
    <property type="match status" value="1"/>
</dbReference>
<dbReference type="InterPro" id="IPR036864">
    <property type="entry name" value="Zn2-C6_fun-type_DNA-bd_sf"/>
</dbReference>
<keyword evidence="2" id="KW-0539">Nucleus</keyword>
<accession>A0A0D1XF57</accession>
<evidence type="ECO:0000313" key="6">
    <source>
        <dbReference type="Proteomes" id="UP000053259"/>
    </source>
</evidence>
<dbReference type="AlphaFoldDB" id="A0A0D1XF57"/>
<evidence type="ECO:0000313" key="5">
    <source>
        <dbReference type="EMBL" id="KIW00841.1"/>
    </source>
</evidence>
<dbReference type="InterPro" id="IPR021858">
    <property type="entry name" value="Fun_TF"/>
</dbReference>
<dbReference type="GO" id="GO:0000976">
    <property type="term" value="F:transcription cis-regulatory region binding"/>
    <property type="evidence" value="ECO:0007669"/>
    <property type="project" value="TreeGrafter"/>
</dbReference>
<dbReference type="GO" id="GO:0008270">
    <property type="term" value="F:zinc ion binding"/>
    <property type="evidence" value="ECO:0007669"/>
    <property type="project" value="InterPro"/>
</dbReference>
<protein>
    <recommendedName>
        <fullName evidence="4">Zn(2)-C6 fungal-type domain-containing protein</fullName>
    </recommendedName>
</protein>
<dbReference type="VEuPathDB" id="FungiDB:PV09_07601"/>
<dbReference type="Proteomes" id="UP000053259">
    <property type="component" value="Unassembled WGS sequence"/>
</dbReference>
<feature type="coiled-coil region" evidence="3">
    <location>
        <begin position="307"/>
        <end position="334"/>
    </location>
</feature>
<dbReference type="Pfam" id="PF11951">
    <property type="entry name" value="Fungal_trans_2"/>
    <property type="match status" value="1"/>
</dbReference>
<name>A0A0D1XF57_9PEZI</name>
<gene>
    <name evidence="5" type="ORF">PV09_07601</name>
</gene>
<dbReference type="GO" id="GO:0045944">
    <property type="term" value="P:positive regulation of transcription by RNA polymerase II"/>
    <property type="evidence" value="ECO:0007669"/>
    <property type="project" value="TreeGrafter"/>
</dbReference>
<evidence type="ECO:0000256" key="3">
    <source>
        <dbReference type="SAM" id="Coils"/>
    </source>
</evidence>
<dbReference type="STRING" id="253628.A0A0D1XF57"/>
<dbReference type="PANTHER" id="PTHR37534">
    <property type="entry name" value="TRANSCRIPTIONAL ACTIVATOR PROTEIN UGA3"/>
    <property type="match status" value="1"/>
</dbReference>
<proteinExistence type="predicted"/>
<feature type="domain" description="Zn(2)-C6 fungal-type" evidence="4">
    <location>
        <begin position="19"/>
        <end position="47"/>
    </location>
</feature>
<dbReference type="SUPFAM" id="SSF57701">
    <property type="entry name" value="Zn2/Cys6 DNA-binding domain"/>
    <property type="match status" value="1"/>
</dbReference>
<dbReference type="GO" id="GO:0005634">
    <property type="term" value="C:nucleus"/>
    <property type="evidence" value="ECO:0007669"/>
    <property type="project" value="UniProtKB-SubCell"/>
</dbReference>
<keyword evidence="3" id="KW-0175">Coiled coil</keyword>
<dbReference type="HOGENOM" id="CLU_014597_1_0_1"/>
<reference evidence="5 6" key="1">
    <citation type="submission" date="2015-01" db="EMBL/GenBank/DDBJ databases">
        <title>The Genome Sequence of Ochroconis gallopava CBS43764.</title>
        <authorList>
            <consortium name="The Broad Institute Genomics Platform"/>
            <person name="Cuomo C."/>
            <person name="de Hoog S."/>
            <person name="Gorbushina A."/>
            <person name="Stielow B."/>
            <person name="Teixiera M."/>
            <person name="Abouelleil A."/>
            <person name="Chapman S.B."/>
            <person name="Priest M."/>
            <person name="Young S.K."/>
            <person name="Wortman J."/>
            <person name="Nusbaum C."/>
            <person name="Birren B."/>
        </authorList>
    </citation>
    <scope>NUCLEOTIDE SEQUENCE [LARGE SCALE GENOMIC DNA]</scope>
    <source>
        <strain evidence="5 6">CBS 43764</strain>
    </source>
</reference>
<dbReference type="InterPro" id="IPR001138">
    <property type="entry name" value="Zn2Cys6_DnaBD"/>
</dbReference>
<dbReference type="OrthoDB" id="4835445at2759"/>
<dbReference type="EMBL" id="KN847559">
    <property type="protein sequence ID" value="KIW00841.1"/>
    <property type="molecule type" value="Genomic_DNA"/>
</dbReference>
<dbReference type="Pfam" id="PF00172">
    <property type="entry name" value="Zn_clus"/>
    <property type="match status" value="1"/>
</dbReference>
<dbReference type="CDD" id="cd00067">
    <property type="entry name" value="GAL4"/>
    <property type="match status" value="1"/>
</dbReference>